<keyword evidence="9" id="KW-0378">Hydrolase</keyword>
<dbReference type="FunFam" id="3.40.390.10:FF:000007">
    <property type="entry name" value="Collagenase 3"/>
    <property type="match status" value="1"/>
</dbReference>
<evidence type="ECO:0000256" key="5">
    <source>
        <dbReference type="ARBA" id="ARBA00022670"/>
    </source>
</evidence>
<feature type="binding site" evidence="17">
    <location>
        <position position="337"/>
    </location>
    <ligand>
        <name>Ca(2+)</name>
        <dbReference type="ChEBI" id="CHEBI:29108"/>
        <label>4</label>
    </ligand>
</feature>
<evidence type="ECO:0000256" key="10">
    <source>
        <dbReference type="ARBA" id="ARBA00022833"/>
    </source>
</evidence>
<feature type="binding site" evidence="17">
    <location>
        <position position="184"/>
    </location>
    <ligand>
        <name>Zn(2+)</name>
        <dbReference type="ChEBI" id="CHEBI:29105"/>
        <label>1</label>
    </ligand>
</feature>
<evidence type="ECO:0000256" key="18">
    <source>
        <dbReference type="PIRSR" id="PIRSR621190-3"/>
    </source>
</evidence>
<keyword evidence="6 16" id="KW-0479">Metal-binding</keyword>
<dbReference type="SUPFAM" id="SSF47090">
    <property type="entry name" value="PGBD-like"/>
    <property type="match status" value="1"/>
</dbReference>
<dbReference type="AlphaFoldDB" id="W5LZ57"/>
<evidence type="ECO:0000256" key="15">
    <source>
        <dbReference type="PIRSR" id="PIRSR001191-1"/>
    </source>
</evidence>
<dbReference type="GO" id="GO:0008270">
    <property type="term" value="F:zinc ion binding"/>
    <property type="evidence" value="ECO:0007669"/>
    <property type="project" value="InterPro"/>
</dbReference>
<evidence type="ECO:0000256" key="12">
    <source>
        <dbReference type="ARBA" id="ARBA00023049"/>
    </source>
</evidence>
<dbReference type="SUPFAM" id="SSF50923">
    <property type="entry name" value="Hemopexin-like domain"/>
    <property type="match status" value="1"/>
</dbReference>
<comment type="similarity">
    <text evidence="2">Belongs to the peptidase M10A family.</text>
</comment>
<evidence type="ECO:0000256" key="13">
    <source>
        <dbReference type="ARBA" id="ARBA00023145"/>
    </source>
</evidence>
<evidence type="ECO:0000256" key="14">
    <source>
        <dbReference type="ARBA" id="ARBA00023157"/>
    </source>
</evidence>
<comment type="subcellular location">
    <subcellularLocation>
        <location evidence="1">Secreted</location>
        <location evidence="1">Extracellular space</location>
        <location evidence="1">Extracellular matrix</location>
    </subcellularLocation>
</comment>
<feature type="binding site" evidence="17">
    <location>
        <position position="202"/>
    </location>
    <ligand>
        <name>Ca(2+)</name>
        <dbReference type="ChEBI" id="CHEBI:29108"/>
        <label>1</label>
    </ligand>
</feature>
<keyword evidence="5" id="KW-0645">Protease</keyword>
<dbReference type="OMA" id="RTTYWNR"/>
<protein>
    <submittedName>
        <fullName evidence="23">Matrix metallopeptidase 20a (enamelysin)</fullName>
    </submittedName>
</protein>
<dbReference type="Proteomes" id="UP000018468">
    <property type="component" value="Linkage group LG3"/>
</dbReference>
<dbReference type="PROSITE" id="PS51642">
    <property type="entry name" value="HEMOPEXIN_2"/>
    <property type="match status" value="3"/>
</dbReference>
<dbReference type="PIRSF" id="PIRSF001191">
    <property type="entry name" value="Peptidase_M10A_matrix"/>
    <property type="match status" value="1"/>
</dbReference>
<reference evidence="24" key="1">
    <citation type="submission" date="2011-12" db="EMBL/GenBank/DDBJ databases">
        <title>The Draft Genome of Lepisosteus oculatus.</title>
        <authorList>
            <consortium name="The Broad Institute Genome Assembly &amp; Analysis Group"/>
            <consortium name="Computational R&amp;D Group"/>
            <consortium name="and Sequencing Platform"/>
            <person name="Di Palma F."/>
            <person name="Alfoldi J."/>
            <person name="Johnson J."/>
            <person name="Berlin A."/>
            <person name="Gnerre S."/>
            <person name="Jaffe D."/>
            <person name="MacCallum I."/>
            <person name="Young S."/>
            <person name="Walker B.J."/>
            <person name="Lander E.S."/>
            <person name="Lindblad-Toh K."/>
        </authorList>
    </citation>
    <scope>NUCLEOTIDE SEQUENCE [LARGE SCALE GENOMIC DNA]</scope>
</reference>
<dbReference type="CDD" id="cd04278">
    <property type="entry name" value="ZnMc_MMP"/>
    <property type="match status" value="1"/>
</dbReference>
<keyword evidence="14 18" id="KW-1015">Disulfide bond</keyword>
<proteinExistence type="inferred from homology"/>
<feature type="binding site" evidence="17">
    <location>
        <position position="386"/>
    </location>
    <ligand>
        <name>Ca(2+)</name>
        <dbReference type="ChEBI" id="CHEBI:29108"/>
        <label>5</label>
    </ligand>
</feature>
<dbReference type="SUPFAM" id="SSF55486">
    <property type="entry name" value="Metalloproteases ('zincins'), catalytic domain"/>
    <property type="match status" value="1"/>
</dbReference>
<feature type="binding site" evidence="17">
    <location>
        <position position="239"/>
    </location>
    <ligand>
        <name>Zn(2+)</name>
        <dbReference type="ChEBI" id="CHEBI:29105"/>
        <label>2</label>
        <note>catalytic</note>
    </ligand>
</feature>
<feature type="active site" evidence="15">
    <location>
        <position position="222"/>
    </location>
</feature>
<evidence type="ECO:0000256" key="2">
    <source>
        <dbReference type="ARBA" id="ARBA00010370"/>
    </source>
</evidence>
<dbReference type="InterPro" id="IPR006026">
    <property type="entry name" value="Peptidase_Metallo"/>
</dbReference>
<feature type="binding site" evidence="17">
    <location>
        <position position="169"/>
    </location>
    <ligand>
        <name>Zn(2+)</name>
        <dbReference type="ChEBI" id="CHEBI:29105"/>
        <label>1</label>
    </ligand>
</feature>
<feature type="binding site" evidence="17">
    <location>
        <position position="195"/>
    </location>
    <ligand>
        <name>Ca(2+)</name>
        <dbReference type="ChEBI" id="CHEBI:29108"/>
        <label>2</label>
    </ligand>
</feature>
<feature type="binding site" evidence="17">
    <location>
        <position position="433"/>
    </location>
    <ligand>
        <name>Ca(2+)</name>
        <dbReference type="ChEBI" id="CHEBI:29108"/>
        <label>4</label>
    </ligand>
</feature>
<dbReference type="FunFam" id="2.110.10.10:FF:000002">
    <property type="entry name" value="Matrix metallopeptidase 3"/>
    <property type="match status" value="1"/>
</dbReference>
<feature type="binding site" evidence="17">
    <location>
        <position position="197"/>
    </location>
    <ligand>
        <name>Zn(2+)</name>
        <dbReference type="ChEBI" id="CHEBI:29105"/>
        <label>1</label>
    </ligand>
</feature>
<feature type="binding site" evidence="17">
    <location>
        <position position="202"/>
    </location>
    <ligand>
        <name>Ca(2+)</name>
        <dbReference type="ChEBI" id="CHEBI:29108"/>
        <label>3</label>
    </ligand>
</feature>
<dbReference type="InterPro" id="IPR018487">
    <property type="entry name" value="Hemopexin-like_repeat"/>
</dbReference>
<feature type="binding site" evidence="17">
    <location>
        <position position="290"/>
    </location>
    <ligand>
        <name>Ca(2+)</name>
        <dbReference type="ChEBI" id="CHEBI:29108"/>
        <label>4</label>
    </ligand>
</feature>
<dbReference type="GO" id="GO:0006508">
    <property type="term" value="P:proteolysis"/>
    <property type="evidence" value="ECO:0007669"/>
    <property type="project" value="UniProtKB-KW"/>
</dbReference>
<dbReference type="Pfam" id="PF00045">
    <property type="entry name" value="Hemopexin"/>
    <property type="match status" value="3"/>
</dbReference>
<feature type="binding site" description="in inhibited form" evidence="17">
    <location>
        <position position="93"/>
    </location>
    <ligand>
        <name>Zn(2+)</name>
        <dbReference type="ChEBI" id="CHEBI:29105"/>
        <label>2</label>
        <note>catalytic</note>
    </ligand>
</feature>
<evidence type="ECO:0000256" key="1">
    <source>
        <dbReference type="ARBA" id="ARBA00004498"/>
    </source>
</evidence>
<feature type="binding site" evidence="17">
    <location>
        <position position="125"/>
    </location>
    <ligand>
        <name>Ca(2+)</name>
        <dbReference type="ChEBI" id="CHEBI:29108"/>
        <label>1</label>
    </ligand>
</feature>
<dbReference type="Ensembl" id="ENSLOCT00000001420.1">
    <property type="protein sequence ID" value="ENSLOCP00000001414.1"/>
    <property type="gene ID" value="ENSLOCG00000001242.1"/>
</dbReference>
<keyword evidence="12" id="KW-0482">Metalloprotease</keyword>
<dbReference type="InterPro" id="IPR036365">
    <property type="entry name" value="PGBD-like_sf"/>
</dbReference>
<feature type="binding site" evidence="16">
    <location>
        <position position="221"/>
    </location>
    <ligand>
        <name>Zn(2+)</name>
        <dbReference type="ChEBI" id="CHEBI:29105"/>
        <label>2</label>
        <note>catalytic</note>
    </ligand>
</feature>
<dbReference type="Gene3D" id="2.110.10.10">
    <property type="entry name" value="Hemopexin-like domain"/>
    <property type="match status" value="1"/>
</dbReference>
<evidence type="ECO:0000256" key="11">
    <source>
        <dbReference type="ARBA" id="ARBA00022837"/>
    </source>
</evidence>
<keyword evidence="13" id="KW-0865">Zymogen</keyword>
<feature type="binding site" evidence="16">
    <location>
        <position position="225"/>
    </location>
    <ligand>
        <name>Zn(2+)</name>
        <dbReference type="ChEBI" id="CHEBI:29105"/>
        <label>2</label>
        <note>catalytic</note>
    </ligand>
</feature>
<keyword evidence="8" id="KW-0677">Repeat</keyword>
<keyword evidence="11 17" id="KW-0106">Calcium</keyword>
<dbReference type="GO" id="GO:0004222">
    <property type="term" value="F:metalloendopeptidase activity"/>
    <property type="evidence" value="ECO:0000318"/>
    <property type="project" value="GO_Central"/>
</dbReference>
<feature type="signal peptide" evidence="21">
    <location>
        <begin position="1"/>
        <end position="19"/>
    </location>
</feature>
<evidence type="ECO:0000313" key="23">
    <source>
        <dbReference type="Ensembl" id="ENSLOCP00000001414.1"/>
    </source>
</evidence>
<keyword evidence="3" id="KW-0964">Secreted</keyword>
<comment type="cofactor">
    <cofactor evidence="17">
        <name>Ca(2+)</name>
        <dbReference type="ChEBI" id="CHEBI:29108"/>
    </cofactor>
    <text evidence="17">Can bind about 5 Ca(2+) ions per subunit.</text>
</comment>
<feature type="repeat" description="Hemopexin" evidence="20">
    <location>
        <begin position="380"/>
        <end position="428"/>
    </location>
</feature>
<reference evidence="23" key="3">
    <citation type="submission" date="2025-09" db="UniProtKB">
        <authorList>
            <consortium name="Ensembl"/>
        </authorList>
    </citation>
    <scope>IDENTIFICATION</scope>
</reference>
<dbReference type="InParanoid" id="W5LZ57"/>
<feature type="binding site" evidence="17">
    <location>
        <position position="193"/>
    </location>
    <ligand>
        <name>Ca(2+)</name>
        <dbReference type="ChEBI" id="CHEBI:29108"/>
        <label>2</label>
    </ligand>
</feature>
<evidence type="ECO:0000256" key="4">
    <source>
        <dbReference type="ARBA" id="ARBA00022530"/>
    </source>
</evidence>
<comment type="cofactor">
    <cofactor evidence="17">
        <name>Zn(2+)</name>
        <dbReference type="ChEBI" id="CHEBI:29105"/>
    </cofactor>
    <text evidence="17">Binds 2 Zn(2+) ions per subunit.</text>
</comment>
<dbReference type="InterPro" id="IPR000585">
    <property type="entry name" value="Hemopexin-like_dom"/>
</dbReference>
<dbReference type="Gene3D" id="3.40.390.10">
    <property type="entry name" value="Collagenase (Catalytic Domain)"/>
    <property type="match status" value="1"/>
</dbReference>
<dbReference type="InterPro" id="IPR002477">
    <property type="entry name" value="Peptidoglycan-bd-like"/>
</dbReference>
<keyword evidence="4" id="KW-0272">Extracellular matrix</keyword>
<dbReference type="InterPro" id="IPR021190">
    <property type="entry name" value="Pept_M10A"/>
</dbReference>
<feature type="chain" id="PRO_5016747968" evidence="21">
    <location>
        <begin position="20"/>
        <end position="472"/>
    </location>
</feature>
<dbReference type="Pfam" id="PF01471">
    <property type="entry name" value="PG_binding_1"/>
    <property type="match status" value="1"/>
</dbReference>
<evidence type="ECO:0000256" key="7">
    <source>
        <dbReference type="ARBA" id="ARBA00022729"/>
    </source>
</evidence>
<feature type="binding site" evidence="17">
    <location>
        <position position="199"/>
    </location>
    <ligand>
        <name>Ca(2+)</name>
        <dbReference type="ChEBI" id="CHEBI:29108"/>
        <label>3</label>
    </ligand>
</feature>
<feature type="binding site" evidence="17">
    <location>
        <position position="339"/>
    </location>
    <ligand>
        <name>Ca(2+)</name>
        <dbReference type="ChEBI" id="CHEBI:29108"/>
        <label>5</label>
    </ligand>
</feature>
<evidence type="ECO:0000256" key="20">
    <source>
        <dbReference type="PROSITE-ProRule" id="PRU01011"/>
    </source>
</evidence>
<sequence>MLPWSSLLFLLGNLTLVVTLPIAAESELKPEDVTFAEEYLSRFYPLREADGTRTRRQAAAAEERLRQMQEFFGLEATGRLSRQTVAVMKRERCGVPDTENYSFYPDKPRWRNSTVTYRIVKYTPDLKRKDVERTFRQALKIWSDAAPLKFVRLDHGEADIMINFGSKAHGDFFPFDGPKGVLAHAFEPGEDIGGDAHFDEDEIWTMGNKKPGYNLFTVAAHEFGHTLGLSHSKDPSALMYPNYKYYNPATYSLPRDDVLGIQELYGFPFQGRKPVALPPPEKCDPYLSFDAVAVIGRDIAFFKNSYMWLRMTWMMNWNSLREGLISSLLPSISSPVDAAYDIPAKGVAYLFTGPKFWIVQQLNMKSYSGSIYDIGFPTDVKQVDAAVHVKEYGKTYFFVGERYYRFDETWSRMDPGFPRRIRTDWPGIGSKIDAAFELAGYIHFFSGPKAYKYDYRQRQVLYAVRANAWLGC</sequence>
<evidence type="ECO:0000256" key="3">
    <source>
        <dbReference type="ARBA" id="ARBA00022525"/>
    </source>
</evidence>
<feature type="binding site" evidence="17">
    <location>
        <position position="171"/>
    </location>
    <ligand>
        <name>Zn(2+)</name>
        <dbReference type="ChEBI" id="CHEBI:29105"/>
        <label>1</label>
    </ligand>
</feature>
<dbReference type="PANTHER" id="PTHR10201:SF297">
    <property type="entry name" value="MATRIX METALLOPROTEINASE-20"/>
    <property type="match status" value="1"/>
</dbReference>
<dbReference type="GO" id="GO:0005615">
    <property type="term" value="C:extracellular space"/>
    <property type="evidence" value="ECO:0000318"/>
    <property type="project" value="GO_Central"/>
</dbReference>
<organism evidence="23 24">
    <name type="scientific">Lepisosteus oculatus</name>
    <name type="common">Spotted gar</name>
    <dbReference type="NCBI Taxonomy" id="7918"/>
    <lineage>
        <taxon>Eukaryota</taxon>
        <taxon>Metazoa</taxon>
        <taxon>Chordata</taxon>
        <taxon>Craniata</taxon>
        <taxon>Vertebrata</taxon>
        <taxon>Euteleostomi</taxon>
        <taxon>Actinopterygii</taxon>
        <taxon>Neopterygii</taxon>
        <taxon>Holostei</taxon>
        <taxon>Semionotiformes</taxon>
        <taxon>Lepisosteidae</taxon>
        <taxon>Lepisosteus</taxon>
    </lineage>
</organism>
<feature type="binding site" evidence="17">
    <location>
        <position position="159"/>
    </location>
    <ligand>
        <name>Ca(2+)</name>
        <dbReference type="ChEBI" id="CHEBI:29108"/>
        <label>2</label>
    </ligand>
</feature>
<dbReference type="SMART" id="SM00120">
    <property type="entry name" value="HX"/>
    <property type="match status" value="3"/>
</dbReference>
<feature type="modified residue" description="Phosphotyrosine; by PKDCC" evidence="19">
    <location>
        <position position="367"/>
    </location>
</feature>
<evidence type="ECO:0000313" key="24">
    <source>
        <dbReference type="Proteomes" id="UP000018468"/>
    </source>
</evidence>
<dbReference type="HOGENOM" id="CLU_015489_6_0_1"/>
<dbReference type="Bgee" id="ENSLOCG00000001242">
    <property type="expression patterns" value="Expressed in zone of skin"/>
</dbReference>
<name>W5LZ57_LEPOC</name>
<evidence type="ECO:0000256" key="6">
    <source>
        <dbReference type="ARBA" id="ARBA00022723"/>
    </source>
</evidence>
<dbReference type="Pfam" id="PF00413">
    <property type="entry name" value="Peptidase_M10"/>
    <property type="match status" value="1"/>
</dbReference>
<evidence type="ECO:0000256" key="17">
    <source>
        <dbReference type="PIRSR" id="PIRSR621190-2"/>
    </source>
</evidence>
<reference evidence="23" key="2">
    <citation type="submission" date="2025-08" db="UniProtKB">
        <authorList>
            <consortium name="Ensembl"/>
        </authorList>
    </citation>
    <scope>IDENTIFICATION</scope>
</reference>
<dbReference type="CDD" id="cd00094">
    <property type="entry name" value="HX"/>
    <property type="match status" value="1"/>
</dbReference>
<evidence type="ECO:0000256" key="21">
    <source>
        <dbReference type="SAM" id="SignalP"/>
    </source>
</evidence>
<dbReference type="eggNOG" id="KOG1565">
    <property type="taxonomic scope" value="Eukaryota"/>
</dbReference>
<evidence type="ECO:0000256" key="16">
    <source>
        <dbReference type="PIRSR" id="PIRSR001191-2"/>
    </source>
</evidence>
<dbReference type="STRING" id="7918.ENSLOCP00000001414"/>
<feature type="binding site" evidence="17">
    <location>
        <position position="177"/>
    </location>
    <ligand>
        <name>Ca(2+)</name>
        <dbReference type="ChEBI" id="CHEBI:29108"/>
        <label>3</label>
    </ligand>
</feature>
<dbReference type="InterPro" id="IPR001818">
    <property type="entry name" value="Pept_M10_metallopeptidase"/>
</dbReference>
<dbReference type="InterPro" id="IPR033739">
    <property type="entry name" value="M10A_MMP"/>
</dbReference>
<dbReference type="InterPro" id="IPR036375">
    <property type="entry name" value="Hemopexin-like_dom_sf"/>
</dbReference>
<evidence type="ECO:0000256" key="19">
    <source>
        <dbReference type="PIRSR" id="PIRSR621190-4"/>
    </source>
</evidence>
<feature type="binding site" evidence="17">
    <location>
        <position position="176"/>
    </location>
    <ligand>
        <name>Ca(2+)</name>
        <dbReference type="ChEBI" id="CHEBI:29108"/>
        <label>3</label>
    </ligand>
</feature>
<evidence type="ECO:0000259" key="22">
    <source>
        <dbReference type="SMART" id="SM00235"/>
    </source>
</evidence>
<feature type="binding site" evidence="16">
    <location>
        <position position="231"/>
    </location>
    <ligand>
        <name>Zn(2+)</name>
        <dbReference type="ChEBI" id="CHEBI:29105"/>
        <label>2</label>
        <note>catalytic</note>
    </ligand>
</feature>
<dbReference type="GO" id="GO:0030574">
    <property type="term" value="P:collagen catabolic process"/>
    <property type="evidence" value="ECO:0000318"/>
    <property type="project" value="GO_Central"/>
</dbReference>
<feature type="repeat" description="Hemopexin" evidence="20">
    <location>
        <begin position="429"/>
        <end position="472"/>
    </location>
</feature>
<dbReference type="GeneTree" id="ENSGT00940000160903"/>
<dbReference type="GO" id="GO:0031012">
    <property type="term" value="C:extracellular matrix"/>
    <property type="evidence" value="ECO:0007669"/>
    <property type="project" value="InterPro"/>
</dbReference>
<dbReference type="GO" id="GO:0030198">
    <property type="term" value="P:extracellular matrix organization"/>
    <property type="evidence" value="ECO:0000318"/>
    <property type="project" value="GO_Central"/>
</dbReference>
<dbReference type="PANTHER" id="PTHR10201">
    <property type="entry name" value="MATRIX METALLOPROTEINASE"/>
    <property type="match status" value="1"/>
</dbReference>
<dbReference type="SMART" id="SM00235">
    <property type="entry name" value="ZnMc"/>
    <property type="match status" value="1"/>
</dbReference>
<feature type="domain" description="Peptidase metallopeptidase" evidence="22">
    <location>
        <begin position="106"/>
        <end position="267"/>
    </location>
</feature>
<feature type="repeat" description="Hemopexin" evidence="20">
    <location>
        <begin position="333"/>
        <end position="378"/>
    </location>
</feature>
<dbReference type="EMBL" id="AHAT01003359">
    <property type="status" value="NOT_ANNOTATED_CDS"/>
    <property type="molecule type" value="Genomic_DNA"/>
</dbReference>
<keyword evidence="7 21" id="KW-0732">Signal</keyword>
<keyword evidence="10 16" id="KW-0862">Zinc</keyword>
<dbReference type="InterPro" id="IPR024079">
    <property type="entry name" value="MetalloPept_cat_dom_sf"/>
</dbReference>
<evidence type="ECO:0000256" key="8">
    <source>
        <dbReference type="ARBA" id="ARBA00022737"/>
    </source>
</evidence>
<keyword evidence="24" id="KW-1185">Reference proteome</keyword>
<accession>W5LZ57</accession>
<feature type="disulfide bond" evidence="18">
    <location>
        <begin position="283"/>
        <end position="472"/>
    </location>
</feature>
<dbReference type="PRINTS" id="PR00138">
    <property type="entry name" value="MATRIXIN"/>
</dbReference>
<evidence type="ECO:0000256" key="9">
    <source>
        <dbReference type="ARBA" id="ARBA00022801"/>
    </source>
</evidence>